<evidence type="ECO:0000313" key="10">
    <source>
        <dbReference type="EMBL" id="AAL69831.1"/>
    </source>
</evidence>
<dbReference type="GO" id="GO:0044173">
    <property type="term" value="C:host cell endoplasmic reticulum-Golgi intermediate compartment membrane"/>
    <property type="evidence" value="ECO:0007669"/>
    <property type="project" value="UniProtKB-SubCell"/>
</dbReference>
<dbReference type="KEGG" id="vg:932379"/>
<evidence type="ECO:0000256" key="3">
    <source>
        <dbReference type="ARBA" id="ARBA00022870"/>
    </source>
</evidence>
<keyword evidence="11" id="KW-1185">Reference proteome</keyword>
<sequence>MDFMKNYSKQLSTTVKNKKDEELVSTKDVVDHGAMSDVNTILKSKEHIYQQLMTSQLQEKNILKIKKEVIYATTDKQMDNECHIDPLQKKINDMSKSELIRECNNIKDTTIELKNDSESLVEDIQLAKNNTFDTINAIMNDLKRKFQLDNLDIN</sequence>
<reference evidence="10 11" key="1">
    <citation type="journal article" date="2002" name="J. Virol.">
        <title>The genome of swinepox virus.</title>
        <authorList>
            <person name="Afonso C.L."/>
            <person name="Tulman E.R."/>
            <person name="Lu Z."/>
            <person name="Zsak L."/>
            <person name="Osorio F.A."/>
            <person name="Balinsky C."/>
            <person name="Kutish G.F."/>
            <person name="Rock D.L."/>
        </authorList>
    </citation>
    <scope>NUCLEOTIDE SEQUENCE [LARGE SCALE GENOMIC DNA]</scope>
    <source>
        <strain evidence="11">Swine/Nebraska/17077-99/1999</strain>
    </source>
</reference>
<accession>Q8V3K4</accession>
<evidence type="ECO:0000256" key="7">
    <source>
        <dbReference type="ARBA" id="ARBA00034707"/>
    </source>
</evidence>
<keyword evidence="4" id="KW-0472">Membrane</keyword>
<dbReference type="EMBL" id="AF410153">
    <property type="protein sequence ID" value="AAL69831.1"/>
    <property type="molecule type" value="Genomic_DNA"/>
</dbReference>
<dbReference type="GeneID" id="932379"/>
<evidence type="ECO:0000256" key="5">
    <source>
        <dbReference type="ARBA" id="ARBA00034685"/>
    </source>
</evidence>
<keyword evidence="2" id="KW-0946">Virion</keyword>
<comment type="subcellular location">
    <subcellularLocation>
        <location evidence="6">Host endoplasmic reticulum-Golgi intermediate compartment membrane</location>
    </subcellularLocation>
    <subcellularLocation>
        <location evidence="1">Virion</location>
    </subcellularLocation>
</comment>
<evidence type="ECO:0000256" key="9">
    <source>
        <dbReference type="ARBA" id="ARBA00034856"/>
    </source>
</evidence>
<dbReference type="RefSeq" id="NP_570252.1">
    <property type="nucleotide sequence ID" value="NC_003389.1"/>
</dbReference>
<keyword evidence="3" id="KW-1043">Host membrane</keyword>
<comment type="function">
    <text evidence="5">Component of the virion core. Participates in virion assembly.</text>
</comment>
<evidence type="ECO:0000256" key="4">
    <source>
        <dbReference type="ARBA" id="ARBA00023136"/>
    </source>
</evidence>
<comment type="similarity">
    <text evidence="7">Belongs to the orthopoxvirus OPG130 family.</text>
</comment>
<evidence type="ECO:0000256" key="6">
    <source>
        <dbReference type="ARBA" id="ARBA00034689"/>
    </source>
</evidence>
<dbReference type="InterPro" id="IPR010396">
    <property type="entry name" value="Poxvirus_A4L"/>
</dbReference>
<dbReference type="Pfam" id="PF06193">
    <property type="entry name" value="Orthopox_A5L"/>
    <property type="match status" value="2"/>
</dbReference>
<evidence type="ECO:0000256" key="2">
    <source>
        <dbReference type="ARBA" id="ARBA00022844"/>
    </source>
</evidence>
<evidence type="ECO:0000256" key="1">
    <source>
        <dbReference type="ARBA" id="ARBA00004328"/>
    </source>
</evidence>
<evidence type="ECO:0000313" key="11">
    <source>
        <dbReference type="Proteomes" id="UP000000871"/>
    </source>
</evidence>
<organism evidence="10 11">
    <name type="scientific">Swinepox virus (strain Swine/Nebraska/17077-99/1999)</name>
    <name type="common">SWPV</name>
    <dbReference type="NCBI Taxonomy" id="300880"/>
    <lineage>
        <taxon>Viruses</taxon>
        <taxon>Varidnaviria</taxon>
        <taxon>Bamfordvirae</taxon>
        <taxon>Nucleocytoviricota</taxon>
        <taxon>Pokkesviricetes</taxon>
        <taxon>Chitovirales</taxon>
        <taxon>Poxviridae</taxon>
        <taxon>Chordopoxvirinae</taxon>
        <taxon>Suipoxvirus</taxon>
        <taxon>Suipoxvirus swinepox</taxon>
        <taxon>Swinepox virus</taxon>
    </lineage>
</organism>
<gene>
    <name evidence="10" type="primary">SPV092</name>
</gene>
<evidence type="ECO:0000256" key="8">
    <source>
        <dbReference type="ARBA" id="ARBA00034806"/>
    </source>
</evidence>
<dbReference type="Proteomes" id="UP000000871">
    <property type="component" value="Segment"/>
</dbReference>
<proteinExistence type="inferred from homology"/>
<comment type="subunit">
    <text evidence="8">Interacts with OPG136 and its cleaved form.</text>
</comment>
<protein>
    <recommendedName>
        <fullName evidence="9">39kDa core protein OPG130</fullName>
    </recommendedName>
</protein>
<dbReference type="GO" id="GO:0044423">
    <property type="term" value="C:virion component"/>
    <property type="evidence" value="ECO:0007669"/>
    <property type="project" value="UniProtKB-KW"/>
</dbReference>
<name>Q8V3K4_SWPV1</name>
<organismHost>
    <name type="scientific">Sus scrofa</name>
    <name type="common">Pig</name>
    <dbReference type="NCBI Taxonomy" id="9823"/>
</organismHost>